<dbReference type="EMBL" id="PGOL01000283">
    <property type="protein sequence ID" value="PKI73177.1"/>
    <property type="molecule type" value="Genomic_DNA"/>
</dbReference>
<keyword evidence="1" id="KW-0175">Coiled coil</keyword>
<name>A0A2I0KXJ7_PUNGR</name>
<gene>
    <name evidence="2" type="ORF">CRG98_006423</name>
</gene>
<reference evidence="2 3" key="1">
    <citation type="submission" date="2017-11" db="EMBL/GenBank/DDBJ databases">
        <title>De-novo sequencing of pomegranate (Punica granatum L.) genome.</title>
        <authorList>
            <person name="Akparov Z."/>
            <person name="Amiraslanov A."/>
            <person name="Hajiyeva S."/>
            <person name="Abbasov M."/>
            <person name="Kaur K."/>
            <person name="Hamwieh A."/>
            <person name="Solovyev V."/>
            <person name="Salamov A."/>
            <person name="Braich B."/>
            <person name="Kosarev P."/>
            <person name="Mahmoud A."/>
            <person name="Hajiyev E."/>
            <person name="Babayeva S."/>
            <person name="Izzatullayeva V."/>
            <person name="Mammadov A."/>
            <person name="Mammadov A."/>
            <person name="Sharifova S."/>
            <person name="Ojaghi J."/>
            <person name="Eynullazada K."/>
            <person name="Bayramov B."/>
            <person name="Abdulazimova A."/>
            <person name="Shahmuradov I."/>
        </authorList>
    </citation>
    <scope>NUCLEOTIDE SEQUENCE [LARGE SCALE GENOMIC DNA]</scope>
    <source>
        <strain evidence="3">cv. AG2017</strain>
        <tissue evidence="2">Leaf</tissue>
    </source>
</reference>
<feature type="coiled-coil region" evidence="1">
    <location>
        <begin position="13"/>
        <end position="44"/>
    </location>
</feature>
<keyword evidence="3" id="KW-1185">Reference proteome</keyword>
<sequence length="124" mass="14955">MANEAIHNHPNAKEQEVEAIQVLKQKIERMKRTLEQRMRETAIRHSEYFLVSHPLFNVLQDTDHLKVDIPVFNGCLNIEEFLDWLSEVDWFFEYIKVPKEKRMKLVAYRLKGRAFAWWGRVQEN</sequence>
<evidence type="ECO:0000313" key="2">
    <source>
        <dbReference type="EMBL" id="PKI73177.1"/>
    </source>
</evidence>
<dbReference type="STRING" id="22663.A0A2I0KXJ7"/>
<comment type="caution">
    <text evidence="2">The sequence shown here is derived from an EMBL/GenBank/DDBJ whole genome shotgun (WGS) entry which is preliminary data.</text>
</comment>
<evidence type="ECO:0008006" key="4">
    <source>
        <dbReference type="Google" id="ProtNLM"/>
    </source>
</evidence>
<evidence type="ECO:0000256" key="1">
    <source>
        <dbReference type="SAM" id="Coils"/>
    </source>
</evidence>
<accession>A0A2I0KXJ7</accession>
<evidence type="ECO:0000313" key="3">
    <source>
        <dbReference type="Proteomes" id="UP000233551"/>
    </source>
</evidence>
<proteinExistence type="predicted"/>
<dbReference type="AlphaFoldDB" id="A0A2I0KXJ7"/>
<organism evidence="2 3">
    <name type="scientific">Punica granatum</name>
    <name type="common">Pomegranate</name>
    <dbReference type="NCBI Taxonomy" id="22663"/>
    <lineage>
        <taxon>Eukaryota</taxon>
        <taxon>Viridiplantae</taxon>
        <taxon>Streptophyta</taxon>
        <taxon>Embryophyta</taxon>
        <taxon>Tracheophyta</taxon>
        <taxon>Spermatophyta</taxon>
        <taxon>Magnoliopsida</taxon>
        <taxon>eudicotyledons</taxon>
        <taxon>Gunneridae</taxon>
        <taxon>Pentapetalae</taxon>
        <taxon>rosids</taxon>
        <taxon>malvids</taxon>
        <taxon>Myrtales</taxon>
        <taxon>Lythraceae</taxon>
        <taxon>Punica</taxon>
    </lineage>
</organism>
<dbReference type="Proteomes" id="UP000233551">
    <property type="component" value="Unassembled WGS sequence"/>
</dbReference>
<protein>
    <recommendedName>
        <fullName evidence="4">Retrotransposon gag domain-containing protein</fullName>
    </recommendedName>
</protein>